<dbReference type="InterPro" id="IPR036282">
    <property type="entry name" value="Glutathione-S-Trfase_C_sf"/>
</dbReference>
<dbReference type="CDD" id="cd03188">
    <property type="entry name" value="GST_C_Beta"/>
    <property type="match status" value="1"/>
</dbReference>
<proteinExistence type="inferred from homology"/>
<dbReference type="SFLD" id="SFLDS00019">
    <property type="entry name" value="Glutathione_Transferase_(cytos"/>
    <property type="match status" value="1"/>
</dbReference>
<comment type="similarity">
    <text evidence="1">Belongs to the GST superfamily.</text>
</comment>
<dbReference type="GO" id="GO:0004364">
    <property type="term" value="F:glutathione transferase activity"/>
    <property type="evidence" value="ECO:0007669"/>
    <property type="project" value="UniProtKB-EC"/>
</dbReference>
<dbReference type="SFLD" id="SFLDG01150">
    <property type="entry name" value="Main.1:_Beta-like"/>
    <property type="match status" value="1"/>
</dbReference>
<dbReference type="Pfam" id="PF00043">
    <property type="entry name" value="GST_C"/>
    <property type="match status" value="1"/>
</dbReference>
<sequence length="202" mass="23373">MKLFFARGACSLVIRIIINEIGLKCDYVSVDLKTKKTEDNKDYLAINPKGAVPALQLDDGQIITENLVIQQYLVDEYKADKLCPPIGDINRYQILSWSNYITTELHKSFGALFNPAITQELKDKIYIPAIKQKLEFIDKQLSQHRYLAGNHFTLPDAYLFVMLTWSTNFKIDLTEYSHLPRYFEELHSRESIMKSLKEEGFA</sequence>
<dbReference type="SFLD" id="SFLDG00358">
    <property type="entry name" value="Main_(cytGST)"/>
    <property type="match status" value="1"/>
</dbReference>
<dbReference type="PROSITE" id="PS50404">
    <property type="entry name" value="GST_NTER"/>
    <property type="match status" value="1"/>
</dbReference>
<dbReference type="PANTHER" id="PTHR44051:SF8">
    <property type="entry name" value="GLUTATHIONE S-TRANSFERASE GSTA"/>
    <property type="match status" value="1"/>
</dbReference>
<dbReference type="InterPro" id="IPR004045">
    <property type="entry name" value="Glutathione_S-Trfase_N"/>
</dbReference>
<dbReference type="EC" id="2.5.1.18" evidence="4"/>
<dbReference type="PANTHER" id="PTHR44051">
    <property type="entry name" value="GLUTATHIONE S-TRANSFERASE-RELATED"/>
    <property type="match status" value="1"/>
</dbReference>
<dbReference type="SUPFAM" id="SSF52833">
    <property type="entry name" value="Thioredoxin-like"/>
    <property type="match status" value="1"/>
</dbReference>
<dbReference type="RefSeq" id="WP_115174920.1">
    <property type="nucleotide sequence ID" value="NZ_UGNY01000001.1"/>
</dbReference>
<dbReference type="Gene3D" id="1.20.1050.10">
    <property type="match status" value="1"/>
</dbReference>
<reference evidence="4 5" key="1">
    <citation type="submission" date="2018-06" db="EMBL/GenBank/DDBJ databases">
        <authorList>
            <consortium name="Pathogen Informatics"/>
            <person name="Doyle S."/>
        </authorList>
    </citation>
    <scope>NUCLEOTIDE SEQUENCE [LARGE SCALE GENOMIC DNA]</scope>
    <source>
        <strain evidence="4 5">NCTC11978</strain>
    </source>
</reference>
<dbReference type="CDD" id="cd03057">
    <property type="entry name" value="GST_N_Beta"/>
    <property type="match status" value="1"/>
</dbReference>
<dbReference type="InterPro" id="IPR010987">
    <property type="entry name" value="Glutathione-S-Trfase_C-like"/>
</dbReference>
<organism evidence="4 5">
    <name type="scientific">Legionella feeleii</name>
    <dbReference type="NCBI Taxonomy" id="453"/>
    <lineage>
        <taxon>Bacteria</taxon>
        <taxon>Pseudomonadati</taxon>
        <taxon>Pseudomonadota</taxon>
        <taxon>Gammaproteobacteria</taxon>
        <taxon>Legionellales</taxon>
        <taxon>Legionellaceae</taxon>
        <taxon>Legionella</taxon>
    </lineage>
</organism>
<gene>
    <name evidence="4" type="primary">gstB</name>
    <name evidence="4" type="ORF">NCTC11978_01213</name>
</gene>
<feature type="domain" description="GST N-terminal" evidence="2">
    <location>
        <begin position="1"/>
        <end position="81"/>
    </location>
</feature>
<dbReference type="Gene3D" id="3.40.30.10">
    <property type="entry name" value="Glutaredoxin"/>
    <property type="match status" value="1"/>
</dbReference>
<keyword evidence="4" id="KW-0808">Transferase</keyword>
<evidence type="ECO:0000259" key="3">
    <source>
        <dbReference type="PROSITE" id="PS50405"/>
    </source>
</evidence>
<evidence type="ECO:0000256" key="1">
    <source>
        <dbReference type="RuleBase" id="RU003494"/>
    </source>
</evidence>
<dbReference type="PROSITE" id="PS50405">
    <property type="entry name" value="GST_CTER"/>
    <property type="match status" value="1"/>
</dbReference>
<dbReference type="Pfam" id="PF02798">
    <property type="entry name" value="GST_N"/>
    <property type="match status" value="1"/>
</dbReference>
<dbReference type="EMBL" id="UGNY01000001">
    <property type="protein sequence ID" value="STX38033.1"/>
    <property type="molecule type" value="Genomic_DNA"/>
</dbReference>
<dbReference type="NCBIfam" id="NF007831">
    <property type="entry name" value="PRK10542.1"/>
    <property type="match status" value="1"/>
</dbReference>
<feature type="domain" description="GST C-terminal" evidence="3">
    <location>
        <begin position="87"/>
        <end position="202"/>
    </location>
</feature>
<evidence type="ECO:0000313" key="4">
    <source>
        <dbReference type="EMBL" id="STX38033.1"/>
    </source>
</evidence>
<dbReference type="InterPro" id="IPR040079">
    <property type="entry name" value="Glutathione_S-Trfase"/>
</dbReference>
<evidence type="ECO:0000313" key="5">
    <source>
        <dbReference type="Proteomes" id="UP000254033"/>
    </source>
</evidence>
<dbReference type="InterPro" id="IPR004046">
    <property type="entry name" value="GST_C"/>
</dbReference>
<dbReference type="AlphaFoldDB" id="A0A378ISG1"/>
<protein>
    <submittedName>
        <fullName evidence="4">Glutathione S-transferase</fullName>
        <ecNumber evidence="4">2.5.1.18</ecNumber>
    </submittedName>
</protein>
<dbReference type="InterPro" id="IPR036249">
    <property type="entry name" value="Thioredoxin-like_sf"/>
</dbReference>
<accession>A0A378ISG1</accession>
<evidence type="ECO:0000259" key="2">
    <source>
        <dbReference type="PROSITE" id="PS50404"/>
    </source>
</evidence>
<name>A0A378ISG1_9GAMM</name>
<dbReference type="Proteomes" id="UP000254033">
    <property type="component" value="Unassembled WGS sequence"/>
</dbReference>
<dbReference type="SUPFAM" id="SSF47616">
    <property type="entry name" value="GST C-terminal domain-like"/>
    <property type="match status" value="1"/>
</dbReference>